<evidence type="ECO:0000259" key="2">
    <source>
        <dbReference type="Pfam" id="PF01223"/>
    </source>
</evidence>
<dbReference type="InterPro" id="IPR044925">
    <property type="entry name" value="His-Me_finger_sf"/>
</dbReference>
<proteinExistence type="predicted"/>
<evidence type="ECO:0000313" key="3">
    <source>
        <dbReference type="EMBL" id="MFC5521428.1"/>
    </source>
</evidence>
<dbReference type="Proteomes" id="UP001596084">
    <property type="component" value="Unassembled WGS sequence"/>
</dbReference>
<dbReference type="Gene3D" id="3.40.570.10">
    <property type="entry name" value="Extracellular Endonuclease, subunit A"/>
    <property type="match status" value="1"/>
</dbReference>
<gene>
    <name evidence="3" type="ORF">ACFPP7_10925</name>
</gene>
<comment type="caution">
    <text evidence="3">The sequence shown here is derived from an EMBL/GenBank/DDBJ whole genome shotgun (WGS) entry which is preliminary data.</text>
</comment>
<protein>
    <submittedName>
        <fullName evidence="3">DNA/RNA non-specific endonuclease</fullName>
    </submittedName>
</protein>
<organism evidence="3 4">
    <name type="scientific">Polaromonas jejuensis</name>
    <dbReference type="NCBI Taxonomy" id="457502"/>
    <lineage>
        <taxon>Bacteria</taxon>
        <taxon>Pseudomonadati</taxon>
        <taxon>Pseudomonadota</taxon>
        <taxon>Betaproteobacteria</taxon>
        <taxon>Burkholderiales</taxon>
        <taxon>Comamonadaceae</taxon>
        <taxon>Polaromonas</taxon>
    </lineage>
</organism>
<reference evidence="4" key="1">
    <citation type="journal article" date="2019" name="Int. J. Syst. Evol. Microbiol.">
        <title>The Global Catalogue of Microorganisms (GCM) 10K type strain sequencing project: providing services to taxonomists for standard genome sequencing and annotation.</title>
        <authorList>
            <consortium name="The Broad Institute Genomics Platform"/>
            <consortium name="The Broad Institute Genome Sequencing Center for Infectious Disease"/>
            <person name="Wu L."/>
            <person name="Ma J."/>
        </authorList>
    </citation>
    <scope>NUCLEOTIDE SEQUENCE [LARGE SCALE GENOMIC DNA]</scope>
    <source>
        <strain evidence="4">CGMCC 4.7277</strain>
    </source>
</reference>
<keyword evidence="3" id="KW-0540">Nuclease</keyword>
<sequence>DIQRIGNVLVPTHLWKVLYSPKQQRAGAYVITNDDTRAYSSVTVSDLEKMIGIKLLPGLPQKVRDSGMELPKPASQRGGKKRKGQTEDEFMLRDFGRSIIDAISRSSQH</sequence>
<keyword evidence="3" id="KW-0378">Hydrolase</keyword>
<dbReference type="Pfam" id="PF01223">
    <property type="entry name" value="Endonuclease_NS"/>
    <property type="match status" value="1"/>
</dbReference>
<evidence type="ECO:0000256" key="1">
    <source>
        <dbReference type="SAM" id="MobiDB-lite"/>
    </source>
</evidence>
<keyword evidence="4" id="KW-1185">Reference proteome</keyword>
<evidence type="ECO:0000313" key="4">
    <source>
        <dbReference type="Proteomes" id="UP001596084"/>
    </source>
</evidence>
<dbReference type="InterPro" id="IPR044929">
    <property type="entry name" value="DNA/RNA_non-sp_Endonuclease_sf"/>
</dbReference>
<dbReference type="GO" id="GO:0004519">
    <property type="term" value="F:endonuclease activity"/>
    <property type="evidence" value="ECO:0007669"/>
    <property type="project" value="UniProtKB-KW"/>
</dbReference>
<keyword evidence="3" id="KW-0255">Endonuclease</keyword>
<dbReference type="RefSeq" id="WP_377372025.1">
    <property type="nucleotide sequence ID" value="NZ_JBHSMX010000015.1"/>
</dbReference>
<accession>A0ABW0Q9M5</accession>
<dbReference type="InterPro" id="IPR001604">
    <property type="entry name" value="Endo_G_ENPP1-like_dom"/>
</dbReference>
<dbReference type="EMBL" id="JBHSMX010000015">
    <property type="protein sequence ID" value="MFC5521428.1"/>
    <property type="molecule type" value="Genomic_DNA"/>
</dbReference>
<name>A0ABW0Q9M5_9BURK</name>
<dbReference type="SUPFAM" id="SSF54060">
    <property type="entry name" value="His-Me finger endonucleases"/>
    <property type="match status" value="1"/>
</dbReference>
<feature type="domain" description="DNA/RNA non-specific endonuclease/pyrophosphatase/phosphodiesterase" evidence="2">
    <location>
        <begin position="4"/>
        <end position="61"/>
    </location>
</feature>
<feature type="region of interest" description="Disordered" evidence="1">
    <location>
        <begin position="62"/>
        <end position="88"/>
    </location>
</feature>
<feature type="non-terminal residue" evidence="3">
    <location>
        <position position="1"/>
    </location>
</feature>